<evidence type="ECO:0000313" key="10">
    <source>
        <dbReference type="EMBL" id="MBL1119378.1"/>
    </source>
</evidence>
<dbReference type="EMBL" id="JAERRG010000031">
    <property type="protein sequence ID" value="MBL1119378.1"/>
    <property type="molecule type" value="Genomic_DNA"/>
</dbReference>
<sequence length="306" mass="32319">MTQPTPLPTQLSPTATAPTPPSDRGDRRTSLVVLSRFLRHRLAVASLIVLTLLAVCCFGASWIAPHPRNAQNLLEASQPPSAGHWLGTDALGRDYLSETLYAGQLSLAIGLGVALLATLVGTTAGAVAGYLGGWADEVIMRVADLFMIVPPIAVLAVSLQGLGPSPVTIVVVLSSLGWTLIARVVRSQVIQLRHQEFVEAARVVGARGPRILVRHLLPNLTGLIVVNVSLSVAMAIILESTISFLGYGIQPPESSWGNMLTQAAGVIGTDQSYLLYVPGMAILITVLAVNFVGDGLRDALDFQGRQ</sequence>
<keyword evidence="3" id="KW-1003">Cell membrane</keyword>
<keyword evidence="2 7" id="KW-0813">Transport</keyword>
<protein>
    <submittedName>
        <fullName evidence="10">ABC transporter permease</fullName>
    </submittedName>
</protein>
<evidence type="ECO:0000313" key="11">
    <source>
        <dbReference type="Proteomes" id="UP000621510"/>
    </source>
</evidence>
<keyword evidence="6 7" id="KW-0472">Membrane</keyword>
<dbReference type="PANTHER" id="PTHR43386">
    <property type="entry name" value="OLIGOPEPTIDE TRANSPORT SYSTEM PERMEASE PROTEIN APPC"/>
    <property type="match status" value="1"/>
</dbReference>
<evidence type="ECO:0000256" key="3">
    <source>
        <dbReference type="ARBA" id="ARBA00022475"/>
    </source>
</evidence>
<comment type="caution">
    <text evidence="10">The sequence shown here is derived from an EMBL/GenBank/DDBJ whole genome shotgun (WGS) entry which is preliminary data.</text>
</comment>
<feature type="compositionally biased region" description="Low complexity" evidence="8">
    <location>
        <begin position="1"/>
        <end position="17"/>
    </location>
</feature>
<dbReference type="RefSeq" id="WP_201857161.1">
    <property type="nucleotide sequence ID" value="NZ_JAERRG010000031.1"/>
</dbReference>
<feature type="transmembrane region" description="Helical" evidence="7">
    <location>
        <begin position="273"/>
        <end position="293"/>
    </location>
</feature>
<dbReference type="SUPFAM" id="SSF161098">
    <property type="entry name" value="MetI-like"/>
    <property type="match status" value="1"/>
</dbReference>
<keyword evidence="5 7" id="KW-1133">Transmembrane helix</keyword>
<evidence type="ECO:0000256" key="1">
    <source>
        <dbReference type="ARBA" id="ARBA00004651"/>
    </source>
</evidence>
<dbReference type="PANTHER" id="PTHR43386:SF1">
    <property type="entry name" value="D,D-DIPEPTIDE TRANSPORT SYSTEM PERMEASE PROTEIN DDPC-RELATED"/>
    <property type="match status" value="1"/>
</dbReference>
<evidence type="ECO:0000256" key="5">
    <source>
        <dbReference type="ARBA" id="ARBA00022989"/>
    </source>
</evidence>
<evidence type="ECO:0000256" key="2">
    <source>
        <dbReference type="ARBA" id="ARBA00022448"/>
    </source>
</evidence>
<proteinExistence type="inferred from homology"/>
<organism evidence="10 11">
    <name type="scientific">Streptomyces endocoffeicus</name>
    <dbReference type="NCBI Taxonomy" id="2898945"/>
    <lineage>
        <taxon>Bacteria</taxon>
        <taxon>Bacillati</taxon>
        <taxon>Actinomycetota</taxon>
        <taxon>Actinomycetes</taxon>
        <taxon>Kitasatosporales</taxon>
        <taxon>Streptomycetaceae</taxon>
        <taxon>Streptomyces</taxon>
    </lineage>
</organism>
<evidence type="ECO:0000256" key="6">
    <source>
        <dbReference type="ARBA" id="ARBA00023136"/>
    </source>
</evidence>
<keyword evidence="11" id="KW-1185">Reference proteome</keyword>
<evidence type="ECO:0000256" key="8">
    <source>
        <dbReference type="SAM" id="MobiDB-lite"/>
    </source>
</evidence>
<dbReference type="CDD" id="cd06261">
    <property type="entry name" value="TM_PBP2"/>
    <property type="match status" value="1"/>
</dbReference>
<feature type="transmembrane region" description="Helical" evidence="7">
    <location>
        <begin position="216"/>
        <end position="238"/>
    </location>
</feature>
<dbReference type="InterPro" id="IPR050366">
    <property type="entry name" value="BP-dependent_transpt_permease"/>
</dbReference>
<reference evidence="10 11" key="1">
    <citation type="submission" date="2021-01" db="EMBL/GenBank/DDBJ databases">
        <title>WGS of actinomycetes isolated from Thailand.</title>
        <authorList>
            <person name="Thawai C."/>
        </authorList>
    </citation>
    <scope>NUCLEOTIDE SEQUENCE [LARGE SCALE GENOMIC DNA]</scope>
    <source>
        <strain evidence="10 11">CA3R110</strain>
    </source>
</reference>
<feature type="transmembrane region" description="Helical" evidence="7">
    <location>
        <begin position="42"/>
        <end position="64"/>
    </location>
</feature>
<evidence type="ECO:0000259" key="9">
    <source>
        <dbReference type="PROSITE" id="PS50928"/>
    </source>
</evidence>
<feature type="transmembrane region" description="Helical" evidence="7">
    <location>
        <begin position="165"/>
        <end position="185"/>
    </location>
</feature>
<feature type="region of interest" description="Disordered" evidence="8">
    <location>
        <begin position="1"/>
        <end position="27"/>
    </location>
</feature>
<gene>
    <name evidence="10" type="ORF">JK364_44530</name>
</gene>
<dbReference type="InterPro" id="IPR035906">
    <property type="entry name" value="MetI-like_sf"/>
</dbReference>
<name>A0ABS1Q3X2_9ACTN</name>
<dbReference type="Proteomes" id="UP000621510">
    <property type="component" value="Unassembled WGS sequence"/>
</dbReference>
<dbReference type="InterPro" id="IPR000515">
    <property type="entry name" value="MetI-like"/>
</dbReference>
<dbReference type="Pfam" id="PF00528">
    <property type="entry name" value="BPD_transp_1"/>
    <property type="match status" value="1"/>
</dbReference>
<dbReference type="Gene3D" id="1.10.3720.10">
    <property type="entry name" value="MetI-like"/>
    <property type="match status" value="1"/>
</dbReference>
<comment type="subcellular location">
    <subcellularLocation>
        <location evidence="1 7">Cell membrane</location>
        <topology evidence="1 7">Multi-pass membrane protein</topology>
    </subcellularLocation>
</comment>
<dbReference type="InterPro" id="IPR025966">
    <property type="entry name" value="OppC_N"/>
</dbReference>
<feature type="transmembrane region" description="Helical" evidence="7">
    <location>
        <begin position="138"/>
        <end position="159"/>
    </location>
</feature>
<feature type="domain" description="ABC transmembrane type-1" evidence="9">
    <location>
        <begin position="107"/>
        <end position="293"/>
    </location>
</feature>
<feature type="transmembrane region" description="Helical" evidence="7">
    <location>
        <begin position="105"/>
        <end position="131"/>
    </location>
</feature>
<dbReference type="PROSITE" id="PS50928">
    <property type="entry name" value="ABC_TM1"/>
    <property type="match status" value="1"/>
</dbReference>
<dbReference type="Pfam" id="PF12911">
    <property type="entry name" value="OppC_N"/>
    <property type="match status" value="1"/>
</dbReference>
<keyword evidence="4 7" id="KW-0812">Transmembrane</keyword>
<comment type="similarity">
    <text evidence="7">Belongs to the binding-protein-dependent transport system permease family.</text>
</comment>
<evidence type="ECO:0000256" key="4">
    <source>
        <dbReference type="ARBA" id="ARBA00022692"/>
    </source>
</evidence>
<evidence type="ECO:0000256" key="7">
    <source>
        <dbReference type="RuleBase" id="RU363032"/>
    </source>
</evidence>
<accession>A0ABS1Q3X2</accession>